<gene>
    <name evidence="2" type="ORF">GA0074704_0804</name>
</gene>
<evidence type="ECO:0000259" key="1">
    <source>
        <dbReference type="Pfam" id="PF21806"/>
    </source>
</evidence>
<evidence type="ECO:0000313" key="2">
    <source>
        <dbReference type="EMBL" id="SCG39318.1"/>
    </source>
</evidence>
<proteinExistence type="predicted"/>
<dbReference type="EMBL" id="LT607751">
    <property type="protein sequence ID" value="SCG39318.1"/>
    <property type="molecule type" value="Genomic_DNA"/>
</dbReference>
<name>A0A1C5GZZ9_9ACTN</name>
<protein>
    <recommendedName>
        <fullName evidence="1">DUF6879 domain-containing protein</fullName>
    </recommendedName>
</protein>
<evidence type="ECO:0000313" key="3">
    <source>
        <dbReference type="Proteomes" id="UP000198210"/>
    </source>
</evidence>
<dbReference type="InterPro" id="IPR049244">
    <property type="entry name" value="DUF6879"/>
</dbReference>
<keyword evidence="3" id="KW-1185">Reference proteome</keyword>
<reference evidence="2 3" key="1">
    <citation type="submission" date="2016-06" db="EMBL/GenBank/DDBJ databases">
        <authorList>
            <person name="Kjaerup R.B."/>
            <person name="Dalgaard T.S."/>
            <person name="Juul-Madsen H.R."/>
        </authorList>
    </citation>
    <scope>NUCLEOTIDE SEQUENCE [LARGE SCALE GENOMIC DNA]</scope>
    <source>
        <strain evidence="2 3">DSM 45097</strain>
    </source>
</reference>
<sequence>MGAPLTDDEFADQLRTFDHTAFRLELQPAYLEPSEHDTVARFLAGDPEPPTEVPGLAAWFGQITELTQQGKRIERVRVHEDPPTDYQRWERWIGRWNVEAGEDIHYLTRARAHEIGLLPAAGDVDWWLLDSSRLIMMRFDKVGHRIGNELVTDPTAVVQACAWRDLAVHYAAPTDARSTAA</sequence>
<dbReference type="Proteomes" id="UP000198210">
    <property type="component" value="Chromosome I"/>
</dbReference>
<organism evidence="2 3">
    <name type="scientific">Micromonospora siamensis</name>
    <dbReference type="NCBI Taxonomy" id="299152"/>
    <lineage>
        <taxon>Bacteria</taxon>
        <taxon>Bacillati</taxon>
        <taxon>Actinomycetota</taxon>
        <taxon>Actinomycetes</taxon>
        <taxon>Micromonosporales</taxon>
        <taxon>Micromonosporaceae</taxon>
        <taxon>Micromonospora</taxon>
    </lineage>
</organism>
<dbReference type="AlphaFoldDB" id="A0A1C5GZZ9"/>
<feature type="domain" description="DUF6879" evidence="1">
    <location>
        <begin position="8"/>
        <end position="175"/>
    </location>
</feature>
<dbReference type="Pfam" id="PF21806">
    <property type="entry name" value="DUF6879"/>
    <property type="match status" value="1"/>
</dbReference>
<dbReference type="RefSeq" id="WP_088969241.1">
    <property type="nucleotide sequence ID" value="NZ_JBHLYF010000011.1"/>
</dbReference>
<accession>A0A1C5GZZ9</accession>